<dbReference type="SMART" id="SM00054">
    <property type="entry name" value="EFh"/>
    <property type="match status" value="2"/>
</dbReference>
<dbReference type="InterPro" id="IPR002048">
    <property type="entry name" value="EF_hand_dom"/>
</dbReference>
<name>A0A6A4KD29_9ERIC</name>
<dbReference type="PROSITE" id="PS00018">
    <property type="entry name" value="EF_HAND_1"/>
    <property type="match status" value="2"/>
</dbReference>
<proteinExistence type="predicted"/>
<dbReference type="PROSITE" id="PS50222">
    <property type="entry name" value="EF_HAND_2"/>
    <property type="match status" value="2"/>
</dbReference>
<keyword evidence="2" id="KW-0677">Repeat</keyword>
<dbReference type="OrthoDB" id="26525at2759"/>
<dbReference type="SUPFAM" id="SSF47473">
    <property type="entry name" value="EF-hand"/>
    <property type="match status" value="1"/>
</dbReference>
<dbReference type="Gene3D" id="1.10.238.10">
    <property type="entry name" value="EF-hand"/>
    <property type="match status" value="2"/>
</dbReference>
<dbReference type="PANTHER" id="PTHR10891">
    <property type="entry name" value="EF-HAND CALCIUM-BINDING DOMAIN CONTAINING PROTEIN"/>
    <property type="match status" value="1"/>
</dbReference>
<dbReference type="Pfam" id="PF13499">
    <property type="entry name" value="EF-hand_7"/>
    <property type="match status" value="1"/>
</dbReference>
<reference evidence="5 6" key="1">
    <citation type="journal article" date="2019" name="Genome Biol. Evol.">
        <title>The Rhododendron genome and chromosomal organization provide insight into shared whole-genome duplications across the heath family (Ericaceae).</title>
        <authorList>
            <person name="Soza V.L."/>
            <person name="Lindsley D."/>
            <person name="Waalkes A."/>
            <person name="Ramage E."/>
            <person name="Patwardhan R.P."/>
            <person name="Burton J.N."/>
            <person name="Adey A."/>
            <person name="Kumar A."/>
            <person name="Qiu R."/>
            <person name="Shendure J."/>
            <person name="Hall B."/>
        </authorList>
    </citation>
    <scope>NUCLEOTIDE SEQUENCE [LARGE SCALE GENOMIC DNA]</scope>
    <source>
        <strain evidence="5">RSF 1966-606</strain>
    </source>
</reference>
<dbReference type="InterPro" id="IPR018247">
    <property type="entry name" value="EF_Hand_1_Ca_BS"/>
</dbReference>
<evidence type="ECO:0000313" key="5">
    <source>
        <dbReference type="EMBL" id="KAE9446516.1"/>
    </source>
</evidence>
<keyword evidence="1" id="KW-0479">Metal-binding</keyword>
<evidence type="ECO:0000256" key="2">
    <source>
        <dbReference type="ARBA" id="ARBA00022737"/>
    </source>
</evidence>
<accession>A0A6A4KD29</accession>
<evidence type="ECO:0000313" key="6">
    <source>
        <dbReference type="Proteomes" id="UP000428333"/>
    </source>
</evidence>
<evidence type="ECO:0000256" key="1">
    <source>
        <dbReference type="ARBA" id="ARBA00022723"/>
    </source>
</evidence>
<organism evidence="5 6">
    <name type="scientific">Rhododendron williamsianum</name>
    <dbReference type="NCBI Taxonomy" id="262921"/>
    <lineage>
        <taxon>Eukaryota</taxon>
        <taxon>Viridiplantae</taxon>
        <taxon>Streptophyta</taxon>
        <taxon>Embryophyta</taxon>
        <taxon>Tracheophyta</taxon>
        <taxon>Spermatophyta</taxon>
        <taxon>Magnoliopsida</taxon>
        <taxon>eudicotyledons</taxon>
        <taxon>Gunneridae</taxon>
        <taxon>Pentapetalae</taxon>
        <taxon>asterids</taxon>
        <taxon>Ericales</taxon>
        <taxon>Ericaceae</taxon>
        <taxon>Ericoideae</taxon>
        <taxon>Rhodoreae</taxon>
        <taxon>Rhododendron</taxon>
    </lineage>
</organism>
<sequence length="168" mass="18911">MTCTTVSPLNTNDLHRIFEKLDQNGDGFVSLDELKLLLERIGIHSTHDELQALVGKTRLDLIDFLCFYDTIVKHNINDDDQIGEGENEGKDDLEGDLAKAFKVYDLNGDGYISCDELQSVLSRLGFWSEDCGKDCGSMINVIRNWDSLAQRYVILLILSPHNNAVIFS</sequence>
<feature type="non-terminal residue" evidence="5">
    <location>
        <position position="1"/>
    </location>
</feature>
<comment type="caution">
    <text evidence="5">The sequence shown here is derived from an EMBL/GenBank/DDBJ whole genome shotgun (WGS) entry which is preliminary data.</text>
</comment>
<dbReference type="GO" id="GO:0005509">
    <property type="term" value="F:calcium ion binding"/>
    <property type="evidence" value="ECO:0007669"/>
    <property type="project" value="InterPro"/>
</dbReference>
<dbReference type="AlphaFoldDB" id="A0A6A4KD29"/>
<keyword evidence="6" id="KW-1185">Reference proteome</keyword>
<evidence type="ECO:0000259" key="4">
    <source>
        <dbReference type="PROSITE" id="PS50222"/>
    </source>
</evidence>
<keyword evidence="3" id="KW-0106">Calcium</keyword>
<dbReference type="Pfam" id="PF13405">
    <property type="entry name" value="EF-hand_6"/>
    <property type="match status" value="1"/>
</dbReference>
<dbReference type="EMBL" id="QEFC01003751">
    <property type="protein sequence ID" value="KAE9446516.1"/>
    <property type="molecule type" value="Genomic_DNA"/>
</dbReference>
<evidence type="ECO:0000256" key="3">
    <source>
        <dbReference type="ARBA" id="ARBA00022837"/>
    </source>
</evidence>
<protein>
    <recommendedName>
        <fullName evidence="4">EF-hand domain-containing protein</fullName>
    </recommendedName>
</protein>
<feature type="domain" description="EF-hand" evidence="4">
    <location>
        <begin position="92"/>
        <end position="127"/>
    </location>
</feature>
<gene>
    <name evidence="5" type="ORF">C3L33_21590</name>
</gene>
<dbReference type="InterPro" id="IPR039647">
    <property type="entry name" value="EF_hand_pair_protein_CML-like"/>
</dbReference>
<feature type="domain" description="EF-hand" evidence="4">
    <location>
        <begin position="9"/>
        <end position="44"/>
    </location>
</feature>
<dbReference type="Proteomes" id="UP000428333">
    <property type="component" value="Linkage Group LG13"/>
</dbReference>
<dbReference type="InterPro" id="IPR011992">
    <property type="entry name" value="EF-hand-dom_pair"/>
</dbReference>